<accession>A0A6M3LRF8</accession>
<dbReference type="SMART" id="SM00530">
    <property type="entry name" value="HTH_XRE"/>
    <property type="match status" value="1"/>
</dbReference>
<evidence type="ECO:0000313" key="2">
    <source>
        <dbReference type="EMBL" id="QJA96739.1"/>
    </source>
</evidence>
<organism evidence="2">
    <name type="scientific">viral metagenome</name>
    <dbReference type="NCBI Taxonomy" id="1070528"/>
    <lineage>
        <taxon>unclassified sequences</taxon>
        <taxon>metagenomes</taxon>
        <taxon>organismal metagenomes</taxon>
    </lineage>
</organism>
<dbReference type="SUPFAM" id="SSF47413">
    <property type="entry name" value="lambda repressor-like DNA-binding domains"/>
    <property type="match status" value="1"/>
</dbReference>
<dbReference type="PROSITE" id="PS50943">
    <property type="entry name" value="HTH_CROC1"/>
    <property type="match status" value="1"/>
</dbReference>
<gene>
    <name evidence="2" type="ORF">MM415B07514_0001</name>
    <name evidence="3" type="ORF">TM448B05559_0001</name>
</gene>
<evidence type="ECO:0000259" key="1">
    <source>
        <dbReference type="PROSITE" id="PS50943"/>
    </source>
</evidence>
<dbReference type="AlphaFoldDB" id="A0A6M3LRF8"/>
<evidence type="ECO:0000313" key="3">
    <source>
        <dbReference type="EMBL" id="QJI03928.1"/>
    </source>
</evidence>
<dbReference type="EMBL" id="MT143429">
    <property type="protein sequence ID" value="QJA96739.1"/>
    <property type="molecule type" value="Genomic_DNA"/>
</dbReference>
<feature type="domain" description="HTH cro/C1-type" evidence="1">
    <location>
        <begin position="17"/>
        <end position="74"/>
    </location>
</feature>
<dbReference type="Pfam" id="PF01381">
    <property type="entry name" value="HTH_3"/>
    <property type="match status" value="1"/>
</dbReference>
<dbReference type="Gene3D" id="1.10.260.40">
    <property type="entry name" value="lambda repressor-like DNA-binding domains"/>
    <property type="match status" value="1"/>
</dbReference>
<dbReference type="EMBL" id="MT145132">
    <property type="protein sequence ID" value="QJI03928.1"/>
    <property type="molecule type" value="Genomic_DNA"/>
</dbReference>
<dbReference type="GO" id="GO:0003677">
    <property type="term" value="F:DNA binding"/>
    <property type="evidence" value="ECO:0007669"/>
    <property type="project" value="InterPro"/>
</dbReference>
<sequence length="81" mass="9222">MYTLGHMAMEGYMENAIKHYRAKHRPPISQAQLAKLIGIDRPLLSKMENDKARPTPGQLELMARMFGVPPTCIILKDNEEN</sequence>
<reference evidence="2" key="1">
    <citation type="submission" date="2020-03" db="EMBL/GenBank/DDBJ databases">
        <title>The deep terrestrial virosphere.</title>
        <authorList>
            <person name="Holmfeldt K."/>
            <person name="Nilsson E."/>
            <person name="Simone D."/>
            <person name="Lopez-Fernandez M."/>
            <person name="Wu X."/>
            <person name="de Brujin I."/>
            <person name="Lundin D."/>
            <person name="Andersson A."/>
            <person name="Bertilsson S."/>
            <person name="Dopson M."/>
        </authorList>
    </citation>
    <scope>NUCLEOTIDE SEQUENCE</scope>
    <source>
        <strain evidence="2">MM415B07514</strain>
        <strain evidence="3">TM448B05559</strain>
    </source>
</reference>
<dbReference type="CDD" id="cd00093">
    <property type="entry name" value="HTH_XRE"/>
    <property type="match status" value="1"/>
</dbReference>
<proteinExistence type="predicted"/>
<dbReference type="InterPro" id="IPR001387">
    <property type="entry name" value="Cro/C1-type_HTH"/>
</dbReference>
<name>A0A6M3LRF8_9ZZZZ</name>
<protein>
    <submittedName>
        <fullName evidence="2">Putative DNA binding, helix-turn-helix domain containing protein</fullName>
    </submittedName>
</protein>
<dbReference type="InterPro" id="IPR010982">
    <property type="entry name" value="Lambda_DNA-bd_dom_sf"/>
</dbReference>